<feature type="region of interest" description="Disordered" evidence="1">
    <location>
        <begin position="946"/>
        <end position="970"/>
    </location>
</feature>
<evidence type="ECO:0000313" key="3">
    <source>
        <dbReference type="Proteomes" id="UP001384579"/>
    </source>
</evidence>
<protein>
    <submittedName>
        <fullName evidence="2">DUF3987 domain-containing protein</fullName>
    </submittedName>
</protein>
<name>A0ABU8YKL0_9CYAN</name>
<keyword evidence="3" id="KW-1185">Reference proteome</keyword>
<dbReference type="EMBL" id="JBBLXS010000080">
    <property type="protein sequence ID" value="MEK0184888.1"/>
    <property type="molecule type" value="Genomic_DNA"/>
</dbReference>
<proteinExistence type="predicted"/>
<dbReference type="Pfam" id="PF13148">
    <property type="entry name" value="DUF3987"/>
    <property type="match status" value="1"/>
</dbReference>
<dbReference type="CDD" id="cd01029">
    <property type="entry name" value="TOPRIM_primases"/>
    <property type="match status" value="1"/>
</dbReference>
<dbReference type="Gene3D" id="3.40.1360.10">
    <property type="match status" value="1"/>
</dbReference>
<accession>A0ABU8YKL0</accession>
<dbReference type="InterPro" id="IPR025048">
    <property type="entry name" value="DUF3987"/>
</dbReference>
<comment type="caution">
    <text evidence="2">The sequence shown here is derived from an EMBL/GenBank/DDBJ whole genome shotgun (WGS) entry which is preliminary data.</text>
</comment>
<dbReference type="Proteomes" id="UP001384579">
    <property type="component" value="Unassembled WGS sequence"/>
</dbReference>
<feature type="region of interest" description="Disordered" evidence="1">
    <location>
        <begin position="267"/>
        <end position="286"/>
    </location>
</feature>
<gene>
    <name evidence="2" type="ORF">WMG39_08450</name>
</gene>
<evidence type="ECO:0000313" key="2">
    <source>
        <dbReference type="EMBL" id="MEK0184888.1"/>
    </source>
</evidence>
<sequence length="1036" mass="114638">MPKSYPIGETFAYSNSGLIRASKANPCPHCGKPDWCYTVGELSVCNRDQPPATGWEATSKADKEGHYFYARPQEKKPVRPRQTRHWRYDTRDGSTLIRVVRVDDGEGGKKIWQEHWDGSEWQKGLGDVARKDIPIFAYYDIRKAIKDGQPIFIVEGEACADAFWDLGIAATTNIGGSGKWQDSDTRDLRGAKMVVIVPDRDIPGVEHAEKIAQSFPDALWLYPFPESKLWENLPKSQGLDVADWIAQEELTLSQVNAAIGEKKAFPVPQATTKTNRSRQSEPLDAGKLDEEIDQLLESGLSKSKVRLKLLTLAKDYGCTVADLQKVYELKEQEREQETDKEEVRIDIEELLASKNASVELSELFPSSLAEPIKEVARRKSLKSECYALALITGISRFIKNGSSTMLVKESNRYRCRTFGYFGGIIAESSQMKTPVMNDMIVDPLASMRVKNKRVFDAQQRVHAEALQAWKNSDEPDKGLAPEPPVQINPYITKATWEAVAGMVGRSPDQGILWISDELAGFFNSANQYRGGRGSDKEDLLEAWSGNGAVVARAAGPVVDVGAMSLSIYGNIQPKVLAPLLGDGEDNNGTFARFDFVQQPLAASQIVLDLPNIDINPMLEALYAKVDAMPVRHFELDLEAKKTFVDYYNRCQQLRIRHPRQGMRAMIGKAAEKVGRVATILHVIAAAHMGVEASDMIPVKHVIAAIKWVEYTTQQALSLNVEVSDPKALAPNLAKILMLAERQGGTVSARDVSKASNGKHRQTNQQIREWFDELASMKYGEVTAKGRSILFTTTTVSPISPISQNQDSERVTHGDRGVPIDVPMSPIVKNSTDSNKQNGDTLGTHWGHPCPQSNPLLNKGFSVIGDIGDTISPPFQNSEPSMLSCTTEESETISECVGFIREANASNDSQLARDIQAILAEQPDVVKPGVWRMLTADERTAFKALLQPGPEQPMEREDVAQSPTPKTAKSKKPFNVGERVVVAYSDVTHYRGATGEIVEIRCTSVPFQQKVTVQFDKPVKKIESKAFLGSELMRLPS</sequence>
<evidence type="ECO:0000256" key="1">
    <source>
        <dbReference type="SAM" id="MobiDB-lite"/>
    </source>
</evidence>
<dbReference type="InterPro" id="IPR034154">
    <property type="entry name" value="TOPRIM_DnaG/twinkle"/>
</dbReference>
<organism evidence="2 3">
    <name type="scientific">Microcoleus anatoxicus PTRS2</name>
    <dbReference type="NCBI Taxonomy" id="2705321"/>
    <lineage>
        <taxon>Bacteria</taxon>
        <taxon>Bacillati</taxon>
        <taxon>Cyanobacteriota</taxon>
        <taxon>Cyanophyceae</taxon>
        <taxon>Oscillatoriophycideae</taxon>
        <taxon>Oscillatoriales</taxon>
        <taxon>Microcoleaceae</taxon>
        <taxon>Microcoleus</taxon>
        <taxon>Microcoleus anatoxicus</taxon>
    </lineage>
</organism>
<reference evidence="2 3" key="1">
    <citation type="journal article" date="2020" name="Harmful Algae">
        <title>Molecular and morphological characterization of a novel dihydroanatoxin-a producing Microcoleus species (cyanobacteria) from the Russian River, California, USA.</title>
        <authorList>
            <person name="Conklin K.Y."/>
            <person name="Stancheva R."/>
            <person name="Otten T.G."/>
            <person name="Fadness R."/>
            <person name="Boyer G.L."/>
            <person name="Read B."/>
            <person name="Zhang X."/>
            <person name="Sheath R.G."/>
        </authorList>
    </citation>
    <scope>NUCLEOTIDE SEQUENCE [LARGE SCALE GENOMIC DNA]</scope>
    <source>
        <strain evidence="2 3">PTRS2</strain>
    </source>
</reference>
<dbReference type="RefSeq" id="WP_340523921.1">
    <property type="nucleotide sequence ID" value="NZ_JBBLXS010000080.1"/>
</dbReference>